<protein>
    <submittedName>
        <fullName evidence="1">Uncharacterized protein</fullName>
    </submittedName>
</protein>
<sequence>MPSAMRLHYQNKRSTLHHDDCKSHEPFRACRNILAGVLSLMPSLILPRIAAAINLHGANLGLNSPPHTRIGLLTYCCSSSNGNSQKSLDLLVTLSNMS</sequence>
<comment type="caution">
    <text evidence="1">The sequence shown here is derived from an EMBL/GenBank/DDBJ whole genome shotgun (WGS) entry which is preliminary data.</text>
</comment>
<gene>
    <name evidence="1" type="ORF">MPH_06770</name>
</gene>
<dbReference type="AlphaFoldDB" id="K2R1J4"/>
<accession>K2R1J4</accession>
<dbReference type="HOGENOM" id="CLU_2333991_0_0_1"/>
<organism evidence="1 2">
    <name type="scientific">Macrophomina phaseolina (strain MS6)</name>
    <name type="common">Charcoal rot fungus</name>
    <dbReference type="NCBI Taxonomy" id="1126212"/>
    <lineage>
        <taxon>Eukaryota</taxon>
        <taxon>Fungi</taxon>
        <taxon>Dikarya</taxon>
        <taxon>Ascomycota</taxon>
        <taxon>Pezizomycotina</taxon>
        <taxon>Dothideomycetes</taxon>
        <taxon>Dothideomycetes incertae sedis</taxon>
        <taxon>Botryosphaeriales</taxon>
        <taxon>Botryosphaeriaceae</taxon>
        <taxon>Macrophomina</taxon>
    </lineage>
</organism>
<name>K2R1J4_MACPH</name>
<dbReference type="EMBL" id="AHHD01000286">
    <property type="protein sequence ID" value="EKG16076.1"/>
    <property type="molecule type" value="Genomic_DNA"/>
</dbReference>
<dbReference type="InParanoid" id="K2R1J4"/>
<evidence type="ECO:0000313" key="1">
    <source>
        <dbReference type="EMBL" id="EKG16076.1"/>
    </source>
</evidence>
<dbReference type="Proteomes" id="UP000007129">
    <property type="component" value="Unassembled WGS sequence"/>
</dbReference>
<dbReference type="VEuPathDB" id="FungiDB:MPH_06770"/>
<evidence type="ECO:0000313" key="2">
    <source>
        <dbReference type="Proteomes" id="UP000007129"/>
    </source>
</evidence>
<proteinExistence type="predicted"/>
<reference evidence="1 2" key="1">
    <citation type="journal article" date="2012" name="BMC Genomics">
        <title>Tools to kill: Genome of one of the most destructive plant pathogenic fungi Macrophomina phaseolina.</title>
        <authorList>
            <person name="Islam M.S."/>
            <person name="Haque M.S."/>
            <person name="Islam M.M."/>
            <person name="Emdad E.M."/>
            <person name="Halim A."/>
            <person name="Hossen Q.M.M."/>
            <person name="Hossain M.Z."/>
            <person name="Ahmed B."/>
            <person name="Rahim S."/>
            <person name="Rahman M.S."/>
            <person name="Alam M.M."/>
            <person name="Hou S."/>
            <person name="Wan X."/>
            <person name="Saito J.A."/>
            <person name="Alam M."/>
        </authorList>
    </citation>
    <scope>NUCLEOTIDE SEQUENCE [LARGE SCALE GENOMIC DNA]</scope>
    <source>
        <strain evidence="1 2">MS6</strain>
    </source>
</reference>